<dbReference type="AGR" id="WB:WBGene00019242"/>
<dbReference type="PANTHER" id="PTHR10664:SF36">
    <property type="entry name" value="SERPENTINE RECEPTOR, CLASS BC (CLASS B-LIKE)"/>
    <property type="match status" value="1"/>
</dbReference>
<dbReference type="ExpressionAtlas" id="Q9N5K7">
    <property type="expression patterns" value="baseline and differential"/>
</dbReference>
<dbReference type="PANTHER" id="PTHR10664">
    <property type="entry name" value="SERPENTINE RECEPTOR-C.ELEGANS"/>
    <property type="match status" value="1"/>
</dbReference>
<dbReference type="CTD" id="186776"/>
<feature type="transmembrane region" description="Helical" evidence="1">
    <location>
        <begin position="118"/>
        <end position="138"/>
    </location>
</feature>
<dbReference type="OrthoDB" id="5791209at2759"/>
<keyword evidence="3" id="KW-1185">Reference proteome</keyword>
<evidence type="ECO:0000313" key="3">
    <source>
        <dbReference type="Proteomes" id="UP000001940"/>
    </source>
</evidence>
<reference evidence="2 3" key="1">
    <citation type="journal article" date="1998" name="Science">
        <title>Genome sequence of the nematode C. elegans: a platform for investigating biology.</title>
        <authorList>
            <consortium name="The C. elegans sequencing consortium"/>
            <person name="Sulson J.E."/>
            <person name="Waterston R."/>
        </authorList>
    </citation>
    <scope>NUCLEOTIDE SEQUENCE [LARGE SCALE GENOMIC DNA]</scope>
    <source>
        <strain evidence="2 3">Bristol N2</strain>
    </source>
</reference>
<dbReference type="Pfam" id="PF10316">
    <property type="entry name" value="7TM_GPCR_Srbc"/>
    <property type="match status" value="1"/>
</dbReference>
<proteinExistence type="predicted"/>
<evidence type="ECO:0000313" key="4">
    <source>
        <dbReference type="WormBase" id="H24O09.1a"/>
    </source>
</evidence>
<dbReference type="InParanoid" id="Q9N5K7"/>
<dbReference type="OMA" id="TCLYLGH"/>
<dbReference type="GeneID" id="186776"/>
<dbReference type="EMBL" id="BX284605">
    <property type="protein sequence ID" value="CCD63256.1"/>
    <property type="molecule type" value="Genomic_DNA"/>
</dbReference>
<dbReference type="WormBase" id="H24O09.1a">
    <property type="protein sequence ID" value="CE35332"/>
    <property type="gene ID" value="WBGene00019242"/>
    <property type="gene designation" value="srbc-40"/>
</dbReference>
<dbReference type="SMR" id="Q9N5K7"/>
<dbReference type="PhylomeDB" id="Q9N5K7"/>
<dbReference type="UCSC" id="H24O09.1">
    <property type="organism name" value="c. elegans"/>
</dbReference>
<dbReference type="AlphaFoldDB" id="Q9N5K7"/>
<keyword evidence="1" id="KW-0472">Membrane</keyword>
<organism evidence="2 3">
    <name type="scientific">Caenorhabditis elegans</name>
    <dbReference type="NCBI Taxonomy" id="6239"/>
    <lineage>
        <taxon>Eukaryota</taxon>
        <taxon>Metazoa</taxon>
        <taxon>Ecdysozoa</taxon>
        <taxon>Nematoda</taxon>
        <taxon>Chromadorea</taxon>
        <taxon>Rhabditida</taxon>
        <taxon>Rhabditina</taxon>
        <taxon>Rhabditomorpha</taxon>
        <taxon>Rhabditoidea</taxon>
        <taxon>Rhabditidae</taxon>
        <taxon>Peloderinae</taxon>
        <taxon>Caenorhabditis</taxon>
    </lineage>
</organism>
<dbReference type="Bgee" id="WBGene00019242">
    <property type="expression patterns" value="Expressed in larva"/>
</dbReference>
<dbReference type="Proteomes" id="UP000001940">
    <property type="component" value="Chromosome V"/>
</dbReference>
<protein>
    <submittedName>
        <fullName evidence="2">Serpentine Receptor, class BC (Class B-like)</fullName>
    </submittedName>
</protein>
<keyword evidence="2" id="KW-0675">Receptor</keyword>
<sequence length="298" mass="34673">MLLPFIVSLVGVLCGILISVINVYLVLMFRSQRRHQTSELTQFFYRFHLDAVIGIATCLYLGHVLTFYVFPEFFESTRLLVLWFGLLTSNLQMARMMYQFFISCDRVMAAFFPIEYRIYHPIIPIWPFFLFSLSTGLFQDFVFFYCCDFEIYVPKNCLALGCVMNKCYKTFWSTYQTVILSTIVLFSFAFCTRLFMWSKSTRSLTQANRLAILDAVVTFFCQFIPPFCVSIWPEFELFKFSYAGPFNLVGKLVGNSVESVLMLKLLMRRQSFQDKVGTTVAVKGFSHVTHSSEHPRIS</sequence>
<evidence type="ECO:0000256" key="1">
    <source>
        <dbReference type="SAM" id="Phobius"/>
    </source>
</evidence>
<feature type="transmembrane region" description="Helical" evidence="1">
    <location>
        <begin position="47"/>
        <end position="68"/>
    </location>
</feature>
<name>Q9N5K7_CAEEL</name>
<dbReference type="HOGENOM" id="CLU_059075_1_0_1"/>
<dbReference type="PaxDb" id="6239-H24O09.1"/>
<dbReference type="eggNOG" id="ENOG502TG1P">
    <property type="taxonomic scope" value="Eukaryota"/>
</dbReference>
<feature type="transmembrane region" description="Helical" evidence="1">
    <location>
        <begin position="178"/>
        <end position="198"/>
    </location>
</feature>
<dbReference type="RefSeq" id="NP_503304.2">
    <property type="nucleotide sequence ID" value="NM_070903.2"/>
</dbReference>
<dbReference type="InterPro" id="IPR019420">
    <property type="entry name" value="7TM_GPCR_serpentine_rcpt_Srbc"/>
</dbReference>
<keyword evidence="1" id="KW-0812">Transmembrane</keyword>
<accession>Q9N5K7</accession>
<feature type="transmembrane region" description="Helical" evidence="1">
    <location>
        <begin position="210"/>
        <end position="232"/>
    </location>
</feature>
<keyword evidence="1" id="KW-1133">Transmembrane helix</keyword>
<gene>
    <name evidence="2 4" type="primary">srbc-40</name>
    <name evidence="2" type="ORF">CELE_H24O09.1</name>
    <name evidence="4" type="ORF">H24O09.1</name>
</gene>
<feature type="transmembrane region" description="Helical" evidence="1">
    <location>
        <begin position="80"/>
        <end position="98"/>
    </location>
</feature>
<evidence type="ECO:0000313" key="2">
    <source>
        <dbReference type="EMBL" id="CCD63256.1"/>
    </source>
</evidence>
<feature type="transmembrane region" description="Helical" evidence="1">
    <location>
        <begin position="6"/>
        <end position="27"/>
    </location>
</feature>